<keyword evidence="2" id="KW-0812">Transmembrane</keyword>
<dbReference type="AlphaFoldDB" id="A0A2R5GDG6"/>
<keyword evidence="2" id="KW-1133">Transmembrane helix</keyword>
<feature type="compositionally biased region" description="Basic and acidic residues" evidence="1">
    <location>
        <begin position="237"/>
        <end position="250"/>
    </location>
</feature>
<dbReference type="Gene3D" id="1.10.287.1490">
    <property type="match status" value="1"/>
</dbReference>
<feature type="region of interest" description="Disordered" evidence="1">
    <location>
        <begin position="581"/>
        <end position="622"/>
    </location>
</feature>
<dbReference type="GO" id="GO:0051880">
    <property type="term" value="F:G-quadruplex DNA binding"/>
    <property type="evidence" value="ECO:0007669"/>
    <property type="project" value="TreeGrafter"/>
</dbReference>
<feature type="transmembrane region" description="Helical" evidence="2">
    <location>
        <begin position="450"/>
        <end position="467"/>
    </location>
</feature>
<dbReference type="SUPFAM" id="SSF57997">
    <property type="entry name" value="Tropomyosin"/>
    <property type="match status" value="1"/>
</dbReference>
<proteinExistence type="predicted"/>
<organism evidence="3 4">
    <name type="scientific">Hondaea fermentalgiana</name>
    <dbReference type="NCBI Taxonomy" id="2315210"/>
    <lineage>
        <taxon>Eukaryota</taxon>
        <taxon>Sar</taxon>
        <taxon>Stramenopiles</taxon>
        <taxon>Bigyra</taxon>
        <taxon>Labyrinthulomycetes</taxon>
        <taxon>Thraustochytrida</taxon>
        <taxon>Thraustochytriidae</taxon>
        <taxon>Hondaea</taxon>
    </lineage>
</organism>
<dbReference type="PANTHER" id="PTHR18867">
    <property type="entry name" value="RAD50"/>
    <property type="match status" value="1"/>
</dbReference>
<dbReference type="InParanoid" id="A0A2R5GDG6"/>
<comment type="caution">
    <text evidence="3">The sequence shown here is derived from an EMBL/GenBank/DDBJ whole genome shotgun (WGS) entry which is preliminary data.</text>
</comment>
<keyword evidence="4" id="KW-1185">Reference proteome</keyword>
<dbReference type="PANTHER" id="PTHR18867:SF12">
    <property type="entry name" value="DNA REPAIR PROTEIN RAD50"/>
    <property type="match status" value="1"/>
</dbReference>
<evidence type="ECO:0000313" key="4">
    <source>
        <dbReference type="Proteomes" id="UP000241890"/>
    </source>
</evidence>
<dbReference type="GO" id="GO:0007004">
    <property type="term" value="P:telomere maintenance via telomerase"/>
    <property type="evidence" value="ECO:0007669"/>
    <property type="project" value="TreeGrafter"/>
</dbReference>
<dbReference type="Proteomes" id="UP000241890">
    <property type="component" value="Unassembled WGS sequence"/>
</dbReference>
<protein>
    <submittedName>
        <fullName evidence="3">Myosin heavy chain</fullName>
    </submittedName>
</protein>
<feature type="region of interest" description="Disordered" evidence="1">
    <location>
        <begin position="229"/>
        <end position="250"/>
    </location>
</feature>
<dbReference type="GO" id="GO:0043047">
    <property type="term" value="F:single-stranded telomeric DNA binding"/>
    <property type="evidence" value="ECO:0007669"/>
    <property type="project" value="TreeGrafter"/>
</dbReference>
<dbReference type="GO" id="GO:0000722">
    <property type="term" value="P:telomere maintenance via recombination"/>
    <property type="evidence" value="ECO:0007669"/>
    <property type="project" value="TreeGrafter"/>
</dbReference>
<sequence length="622" mass="69873">MALEAKLKTCGAETQASEKRYNALQEQIRLDMNELKDLRERARHAEDSFSDKETDLAKLKRQLRDLRANNTKLVQLGKHLRAQNKKVADELDDALALLEIEKSSANDAKSAHDEAVAKVDTLEKQVQNLLSSETQKQVARLTREVEDLKQKLESAESARDDLERERDTAQTSLADTERDLRKTKSDLEDANERTKELIGDLSSLKTEKSRIEADLNDKASKLDAAQSSVSELASQKDSAESRAAELSKKQEAAAAESERLKSEFLKYKEKVDDPALVDYFVKKAEWLKNPHVEGVDRAYEKTLKMLGPRLDPAQETLLEMQSMLQASREKLSSAVGETDDSPFISGLLTYGILLIPFGLSLCLLVRLKRCISLTKATMFMSMYNLIFSALVFATSFATDGEEPMAVFRERNETAFESLQIMLPIYYSIYLFFSLLLFAKAQINMRCRCSLRAPLLLVVPLSVLIHYYRAVWLPSMRDEKPKMESIYWAAYAGAFLLQFGLITCCAKAPGKKEDDLELPLLSAKTAGRAHGHRVAEAQESQEGHVINVSADVLSPEDVTESLTEGAERVRDKASAIAESFKTGRSVKDIESDQRKSKKSTKKKKKKKPPSTDDLESLEDRKVD</sequence>
<feature type="transmembrane region" description="Helical" evidence="2">
    <location>
        <begin position="379"/>
        <end position="398"/>
    </location>
</feature>
<feature type="compositionally biased region" description="Basic and acidic residues" evidence="1">
    <location>
        <begin position="175"/>
        <end position="192"/>
    </location>
</feature>
<feature type="compositionally biased region" description="Basic and acidic residues" evidence="1">
    <location>
        <begin position="584"/>
        <end position="593"/>
    </location>
</feature>
<feature type="transmembrane region" description="Helical" evidence="2">
    <location>
        <begin position="418"/>
        <end position="438"/>
    </location>
</feature>
<feature type="transmembrane region" description="Helical" evidence="2">
    <location>
        <begin position="347"/>
        <end position="367"/>
    </location>
</feature>
<dbReference type="EMBL" id="BEYU01000040">
    <property type="protein sequence ID" value="GBG28349.1"/>
    <property type="molecule type" value="Genomic_DNA"/>
</dbReference>
<evidence type="ECO:0000256" key="1">
    <source>
        <dbReference type="SAM" id="MobiDB-lite"/>
    </source>
</evidence>
<feature type="compositionally biased region" description="Basic and acidic residues" evidence="1">
    <location>
        <begin position="141"/>
        <end position="168"/>
    </location>
</feature>
<name>A0A2R5GDG6_9STRA</name>
<evidence type="ECO:0000256" key="2">
    <source>
        <dbReference type="SAM" id="Phobius"/>
    </source>
</evidence>
<dbReference type="GO" id="GO:0003691">
    <property type="term" value="F:double-stranded telomeric DNA binding"/>
    <property type="evidence" value="ECO:0007669"/>
    <property type="project" value="TreeGrafter"/>
</dbReference>
<dbReference type="GO" id="GO:0030870">
    <property type="term" value="C:Mre11 complex"/>
    <property type="evidence" value="ECO:0007669"/>
    <property type="project" value="TreeGrafter"/>
</dbReference>
<accession>A0A2R5GDG6</accession>
<gene>
    <name evidence="3" type="ORF">FCC1311_045722</name>
</gene>
<dbReference type="GO" id="GO:0070192">
    <property type="term" value="P:chromosome organization involved in meiotic cell cycle"/>
    <property type="evidence" value="ECO:0007669"/>
    <property type="project" value="TreeGrafter"/>
</dbReference>
<feature type="region of interest" description="Disordered" evidence="1">
    <location>
        <begin position="130"/>
        <end position="192"/>
    </location>
</feature>
<feature type="compositionally biased region" description="Basic residues" evidence="1">
    <location>
        <begin position="594"/>
        <end position="607"/>
    </location>
</feature>
<dbReference type="GO" id="GO:0000794">
    <property type="term" value="C:condensed nuclear chromosome"/>
    <property type="evidence" value="ECO:0007669"/>
    <property type="project" value="TreeGrafter"/>
</dbReference>
<dbReference type="GO" id="GO:0006302">
    <property type="term" value="P:double-strand break repair"/>
    <property type="evidence" value="ECO:0007669"/>
    <property type="project" value="TreeGrafter"/>
</dbReference>
<keyword evidence="2" id="KW-0472">Membrane</keyword>
<evidence type="ECO:0000313" key="3">
    <source>
        <dbReference type="EMBL" id="GBG28349.1"/>
    </source>
</evidence>
<reference evidence="3 4" key="1">
    <citation type="submission" date="2017-12" db="EMBL/GenBank/DDBJ databases">
        <title>Sequencing, de novo assembly and annotation of complete genome of a new Thraustochytrid species, strain FCC1311.</title>
        <authorList>
            <person name="Sedici K."/>
            <person name="Godart F."/>
            <person name="Aiese Cigliano R."/>
            <person name="Sanseverino W."/>
            <person name="Barakat M."/>
            <person name="Ortet P."/>
            <person name="Marechal E."/>
            <person name="Cagnac O."/>
            <person name="Amato A."/>
        </authorList>
    </citation>
    <scope>NUCLEOTIDE SEQUENCE [LARGE SCALE GENOMIC DNA]</scope>
</reference>
<feature type="transmembrane region" description="Helical" evidence="2">
    <location>
        <begin position="487"/>
        <end position="505"/>
    </location>
</feature>